<dbReference type="GO" id="GO:0005524">
    <property type="term" value="F:ATP binding"/>
    <property type="evidence" value="ECO:0007669"/>
    <property type="project" value="UniProtKB-KW"/>
</dbReference>
<keyword evidence="9" id="KW-0460">Magnesium</keyword>
<dbReference type="GO" id="GO:0046872">
    <property type="term" value="F:metal ion binding"/>
    <property type="evidence" value="ECO:0007669"/>
    <property type="project" value="UniProtKB-KW"/>
</dbReference>
<evidence type="ECO:0000256" key="6">
    <source>
        <dbReference type="ARBA" id="ARBA00022723"/>
    </source>
</evidence>
<evidence type="ECO:0000256" key="8">
    <source>
        <dbReference type="ARBA" id="ARBA00022840"/>
    </source>
</evidence>
<dbReference type="PANTHER" id="PTHR33540">
    <property type="entry name" value="TRNA THREONYLCARBAMOYLADENOSINE BIOSYNTHESIS PROTEIN TSAE"/>
    <property type="match status" value="1"/>
</dbReference>
<name>A0A930DJE2_9FIRM</name>
<dbReference type="InterPro" id="IPR027417">
    <property type="entry name" value="P-loop_NTPase"/>
</dbReference>
<gene>
    <name evidence="11" type="primary">tsaE</name>
    <name evidence="11" type="ORF">HXM90_03590</name>
</gene>
<dbReference type="Proteomes" id="UP000775770">
    <property type="component" value="Unassembled WGS sequence"/>
</dbReference>
<dbReference type="Gene3D" id="3.40.50.300">
    <property type="entry name" value="P-loop containing nucleotide triphosphate hydrolases"/>
    <property type="match status" value="1"/>
</dbReference>
<keyword evidence="8" id="KW-0067">ATP-binding</keyword>
<sequence>MEWISNSEEESYQFAFRLGRKAQKGEIYCLEGDLGVGKTVFAKGFAKGLGVSENVDSPTFTIVKEYQGREKLYHFDLYRIVDPEELWEIGFQDMLSGEGIALMEWASQVREDIPPEAKWIYIEKDLSQGFSFRKIRMEDSHEEK</sequence>
<dbReference type="AlphaFoldDB" id="A0A930DJE2"/>
<evidence type="ECO:0000256" key="2">
    <source>
        <dbReference type="ARBA" id="ARBA00007599"/>
    </source>
</evidence>
<evidence type="ECO:0000313" key="12">
    <source>
        <dbReference type="Proteomes" id="UP000775770"/>
    </source>
</evidence>
<comment type="similarity">
    <text evidence="2">Belongs to the TsaE family.</text>
</comment>
<evidence type="ECO:0000256" key="10">
    <source>
        <dbReference type="ARBA" id="ARBA00032441"/>
    </source>
</evidence>
<evidence type="ECO:0000256" key="1">
    <source>
        <dbReference type="ARBA" id="ARBA00004496"/>
    </source>
</evidence>
<dbReference type="GO" id="GO:0005737">
    <property type="term" value="C:cytoplasm"/>
    <property type="evidence" value="ECO:0007669"/>
    <property type="project" value="UniProtKB-SubCell"/>
</dbReference>
<evidence type="ECO:0000256" key="4">
    <source>
        <dbReference type="ARBA" id="ARBA00022490"/>
    </source>
</evidence>
<accession>A0A930DJE2</accession>
<evidence type="ECO:0000313" key="11">
    <source>
        <dbReference type="EMBL" id="MBF1272493.1"/>
    </source>
</evidence>
<dbReference type="RefSeq" id="WP_304070690.1">
    <property type="nucleotide sequence ID" value="NZ_JABZRA010000033.1"/>
</dbReference>
<dbReference type="SUPFAM" id="SSF52540">
    <property type="entry name" value="P-loop containing nucleoside triphosphate hydrolases"/>
    <property type="match status" value="1"/>
</dbReference>
<keyword evidence="5" id="KW-0819">tRNA processing</keyword>
<proteinExistence type="inferred from homology"/>
<evidence type="ECO:0000256" key="5">
    <source>
        <dbReference type="ARBA" id="ARBA00022694"/>
    </source>
</evidence>
<dbReference type="EMBL" id="JABZRA010000033">
    <property type="protein sequence ID" value="MBF1272493.1"/>
    <property type="molecule type" value="Genomic_DNA"/>
</dbReference>
<dbReference type="NCBIfam" id="TIGR00150">
    <property type="entry name" value="T6A_YjeE"/>
    <property type="match status" value="1"/>
</dbReference>
<comment type="caution">
    <text evidence="11">The sequence shown here is derived from an EMBL/GenBank/DDBJ whole genome shotgun (WGS) entry which is preliminary data.</text>
</comment>
<dbReference type="Pfam" id="PF02367">
    <property type="entry name" value="TsaE"/>
    <property type="match status" value="1"/>
</dbReference>
<reference evidence="11" key="1">
    <citation type="submission" date="2020-04" db="EMBL/GenBank/DDBJ databases">
        <title>Deep metagenomics examines the oral microbiome during advanced dental caries in children, revealing novel taxa and co-occurrences with host molecules.</title>
        <authorList>
            <person name="Baker J.L."/>
            <person name="Morton J.T."/>
            <person name="Dinis M."/>
            <person name="Alvarez R."/>
            <person name="Tran N.C."/>
            <person name="Knight R."/>
            <person name="Edlund A."/>
        </authorList>
    </citation>
    <scope>NUCLEOTIDE SEQUENCE</scope>
    <source>
        <strain evidence="11">JCVI_38_bin.19</strain>
    </source>
</reference>
<evidence type="ECO:0000256" key="3">
    <source>
        <dbReference type="ARBA" id="ARBA00019010"/>
    </source>
</evidence>
<keyword evidence="6" id="KW-0479">Metal-binding</keyword>
<keyword evidence="4" id="KW-0963">Cytoplasm</keyword>
<organism evidence="11 12">
    <name type="scientific">Oribacterium sinus</name>
    <dbReference type="NCBI Taxonomy" id="237576"/>
    <lineage>
        <taxon>Bacteria</taxon>
        <taxon>Bacillati</taxon>
        <taxon>Bacillota</taxon>
        <taxon>Clostridia</taxon>
        <taxon>Lachnospirales</taxon>
        <taxon>Lachnospiraceae</taxon>
        <taxon>Oribacterium</taxon>
    </lineage>
</organism>
<evidence type="ECO:0000256" key="7">
    <source>
        <dbReference type="ARBA" id="ARBA00022741"/>
    </source>
</evidence>
<protein>
    <recommendedName>
        <fullName evidence="3">tRNA threonylcarbamoyladenosine biosynthesis protein TsaE</fullName>
    </recommendedName>
    <alternativeName>
        <fullName evidence="10">t(6)A37 threonylcarbamoyladenosine biosynthesis protein TsaE</fullName>
    </alternativeName>
</protein>
<keyword evidence="7" id="KW-0547">Nucleotide-binding</keyword>
<dbReference type="GO" id="GO:0002949">
    <property type="term" value="P:tRNA threonylcarbamoyladenosine modification"/>
    <property type="evidence" value="ECO:0007669"/>
    <property type="project" value="InterPro"/>
</dbReference>
<dbReference type="PANTHER" id="PTHR33540:SF2">
    <property type="entry name" value="TRNA THREONYLCARBAMOYLADENOSINE BIOSYNTHESIS PROTEIN TSAE"/>
    <property type="match status" value="1"/>
</dbReference>
<comment type="subcellular location">
    <subcellularLocation>
        <location evidence="1">Cytoplasm</location>
    </subcellularLocation>
</comment>
<evidence type="ECO:0000256" key="9">
    <source>
        <dbReference type="ARBA" id="ARBA00022842"/>
    </source>
</evidence>
<dbReference type="InterPro" id="IPR003442">
    <property type="entry name" value="T6A_TsaE"/>
</dbReference>